<gene>
    <name evidence="1" type="ORF">JHL16_24085</name>
</gene>
<sequence length="169" mass="18539">MKGRAIFFSVFLLCGAAQAQSDDKTVLIGPWKIEASFTKEQKFDRCMMSRMVDNGVTASFARDNSGTALIMTSERWKLDSGKTYPVEFLAGKTSWKTDVTATADTVRVALTDERFNKALRNANRLDVKGAGATISVPLDKSAAALARLESCYENNRNASETNPFEAPKP</sequence>
<organism evidence="1 2">
    <name type="scientific">Taklimakanibacter albus</name>
    <dbReference type="NCBI Taxonomy" id="2800327"/>
    <lineage>
        <taxon>Bacteria</taxon>
        <taxon>Pseudomonadati</taxon>
        <taxon>Pseudomonadota</taxon>
        <taxon>Alphaproteobacteria</taxon>
        <taxon>Hyphomicrobiales</taxon>
        <taxon>Aestuariivirgaceae</taxon>
        <taxon>Taklimakanibacter</taxon>
    </lineage>
</organism>
<comment type="caution">
    <text evidence="1">The sequence shown here is derived from an EMBL/GenBank/DDBJ whole genome shotgun (WGS) entry which is preliminary data.</text>
</comment>
<name>A0ACC5RA60_9HYPH</name>
<dbReference type="Proteomes" id="UP000616151">
    <property type="component" value="Unassembled WGS sequence"/>
</dbReference>
<proteinExistence type="predicted"/>
<reference evidence="1" key="1">
    <citation type="submission" date="2021-01" db="EMBL/GenBank/DDBJ databases">
        <authorList>
            <person name="Sun Q."/>
        </authorList>
    </citation>
    <scope>NUCLEOTIDE SEQUENCE</scope>
    <source>
        <strain evidence="1">YIM B02566</strain>
    </source>
</reference>
<protein>
    <submittedName>
        <fullName evidence="1">Uncharacterized protein</fullName>
    </submittedName>
</protein>
<evidence type="ECO:0000313" key="2">
    <source>
        <dbReference type="Proteomes" id="UP000616151"/>
    </source>
</evidence>
<keyword evidence="2" id="KW-1185">Reference proteome</keyword>
<evidence type="ECO:0000313" key="1">
    <source>
        <dbReference type="EMBL" id="MBK1869462.1"/>
    </source>
</evidence>
<dbReference type="EMBL" id="JAENHL010000008">
    <property type="protein sequence ID" value="MBK1869462.1"/>
    <property type="molecule type" value="Genomic_DNA"/>
</dbReference>
<accession>A0ACC5RA60</accession>